<evidence type="ECO:0000256" key="3">
    <source>
        <dbReference type="ARBA" id="ARBA00023125"/>
    </source>
</evidence>
<dbReference type="Gene3D" id="1.10.150.130">
    <property type="match status" value="1"/>
</dbReference>
<dbReference type="Proteomes" id="UP000312326">
    <property type="component" value="Chromosome"/>
</dbReference>
<dbReference type="InterPro" id="IPR002104">
    <property type="entry name" value="Integrase_catalytic"/>
</dbReference>
<evidence type="ECO:0000313" key="7">
    <source>
        <dbReference type="Proteomes" id="UP000312326"/>
    </source>
</evidence>
<dbReference type="Pfam" id="PF00589">
    <property type="entry name" value="Phage_integrase"/>
    <property type="match status" value="1"/>
</dbReference>
<dbReference type="InterPro" id="IPR011010">
    <property type="entry name" value="DNA_brk_join_enz"/>
</dbReference>
<evidence type="ECO:0000256" key="1">
    <source>
        <dbReference type="ARBA" id="ARBA00008857"/>
    </source>
</evidence>
<gene>
    <name evidence="6" type="ORF">DM298_04190</name>
</gene>
<sequence>MPRRKDNEIYKYKLKNGKVKYGFKTYVGIDPETGKAVKPSRQGYNSYKEAEAAKTKLKEEGPTKFAHKQKMKEDRKTVQEVYELWLEIYKADVRGSTLRNAKSTWKSNMEKEFGSSYIDSIDIDHLQSFATKLAETHVNYRSVLNLLHRVIKYAIKRDWCDRDPFDKIMIPKKTKAKSTHPDHNFYTLYELKLFLECAKDLKAKYYTYFMTTGNLGCRPSEALALKWKDIDFQDKKVFIRHSISADEDGHKLYGPTKTASSVRKVPLSDQLAVALKEYKKETIYNKADDFIFHKDDGDFYEHTAPDAWIKIIYNNYALRKITPHGFRHTLATLLNNEKNSANIKDIQYLLGHKNASTTMDIYSHFTKENEEHVADSINKLDI</sequence>
<dbReference type="PANTHER" id="PTHR30349">
    <property type="entry name" value="PHAGE INTEGRASE-RELATED"/>
    <property type="match status" value="1"/>
</dbReference>
<evidence type="ECO:0000259" key="5">
    <source>
        <dbReference type="PROSITE" id="PS51898"/>
    </source>
</evidence>
<dbReference type="CDD" id="cd01189">
    <property type="entry name" value="INT_ICEBs1_C_like"/>
    <property type="match status" value="1"/>
</dbReference>
<keyword evidence="3" id="KW-0238">DNA-binding</keyword>
<reference evidence="6 7" key="1">
    <citation type="submission" date="2018-06" db="EMBL/GenBank/DDBJ databases">
        <title>Complete genome sequnece of Lactobacillus amylovorus PMRA3.</title>
        <authorList>
            <person name="Nam Y.-D."/>
            <person name="Chung W.-H."/>
            <person name="Park Y.S."/>
            <person name="Kang J."/>
        </authorList>
    </citation>
    <scope>NUCLEOTIDE SEQUENCE [LARGE SCALE GENOMIC DNA]</scope>
    <source>
        <strain evidence="6 7">PMRA3</strain>
    </source>
</reference>
<dbReference type="InterPro" id="IPR028259">
    <property type="entry name" value="AP2-like_int_N"/>
</dbReference>
<dbReference type="SUPFAM" id="SSF56349">
    <property type="entry name" value="DNA breaking-rejoining enzymes"/>
    <property type="match status" value="1"/>
</dbReference>
<dbReference type="PANTHER" id="PTHR30349:SF64">
    <property type="entry name" value="PROPHAGE INTEGRASE INTD-RELATED"/>
    <property type="match status" value="1"/>
</dbReference>
<dbReference type="AlphaFoldDB" id="A0A5B8EG79"/>
<comment type="similarity">
    <text evidence="1">Belongs to the 'phage' integrase family.</text>
</comment>
<dbReference type="InterPro" id="IPR013762">
    <property type="entry name" value="Integrase-like_cat_sf"/>
</dbReference>
<dbReference type="InterPro" id="IPR010998">
    <property type="entry name" value="Integrase_recombinase_N"/>
</dbReference>
<proteinExistence type="inferred from homology"/>
<protein>
    <submittedName>
        <fullName evidence="6">Site-specific integrase</fullName>
    </submittedName>
</protein>
<dbReference type="RefSeq" id="WP_139962196.1">
    <property type="nucleotide sequence ID" value="NZ_CP029754.1"/>
</dbReference>
<feature type="domain" description="Tyr recombinase" evidence="5">
    <location>
        <begin position="181"/>
        <end position="375"/>
    </location>
</feature>
<dbReference type="InterPro" id="IPR050090">
    <property type="entry name" value="Tyrosine_recombinase_XerCD"/>
</dbReference>
<evidence type="ECO:0000313" key="6">
    <source>
        <dbReference type="EMBL" id="QDD70164.1"/>
    </source>
</evidence>
<dbReference type="GO" id="GO:0015074">
    <property type="term" value="P:DNA integration"/>
    <property type="evidence" value="ECO:0007669"/>
    <property type="project" value="UniProtKB-KW"/>
</dbReference>
<organism evidence="6 7">
    <name type="scientific">Lactobacillus amylovorus</name>
    <dbReference type="NCBI Taxonomy" id="1604"/>
    <lineage>
        <taxon>Bacteria</taxon>
        <taxon>Bacillati</taxon>
        <taxon>Bacillota</taxon>
        <taxon>Bacilli</taxon>
        <taxon>Lactobacillales</taxon>
        <taxon>Lactobacillaceae</taxon>
        <taxon>Lactobacillus</taxon>
    </lineage>
</organism>
<evidence type="ECO:0000256" key="2">
    <source>
        <dbReference type="ARBA" id="ARBA00022908"/>
    </source>
</evidence>
<keyword evidence="4" id="KW-0233">DNA recombination</keyword>
<dbReference type="GO" id="GO:0003677">
    <property type="term" value="F:DNA binding"/>
    <property type="evidence" value="ECO:0007669"/>
    <property type="project" value="UniProtKB-KW"/>
</dbReference>
<evidence type="ECO:0000256" key="4">
    <source>
        <dbReference type="ARBA" id="ARBA00023172"/>
    </source>
</evidence>
<dbReference type="PROSITE" id="PS51898">
    <property type="entry name" value="TYR_RECOMBINASE"/>
    <property type="match status" value="1"/>
</dbReference>
<keyword evidence="2" id="KW-0229">DNA integration</keyword>
<name>A0A5B8EG79_LACAM</name>
<dbReference type="Gene3D" id="1.10.443.10">
    <property type="entry name" value="Intergrase catalytic core"/>
    <property type="match status" value="1"/>
</dbReference>
<accession>A0A5B8EG79</accession>
<dbReference type="Pfam" id="PF14659">
    <property type="entry name" value="Phage_int_SAM_3"/>
    <property type="match status" value="1"/>
</dbReference>
<dbReference type="Pfam" id="PF14657">
    <property type="entry name" value="Arm-DNA-bind_4"/>
    <property type="match status" value="1"/>
</dbReference>
<dbReference type="InterPro" id="IPR004107">
    <property type="entry name" value="Integrase_SAM-like_N"/>
</dbReference>
<dbReference type="GO" id="GO:0006310">
    <property type="term" value="P:DNA recombination"/>
    <property type="evidence" value="ECO:0007669"/>
    <property type="project" value="UniProtKB-KW"/>
</dbReference>
<dbReference type="EMBL" id="CP029754">
    <property type="protein sequence ID" value="QDD70164.1"/>
    <property type="molecule type" value="Genomic_DNA"/>
</dbReference>